<dbReference type="PRINTS" id="PR00039">
    <property type="entry name" value="HTHLYSR"/>
</dbReference>
<keyword evidence="7" id="KW-1185">Reference proteome</keyword>
<reference evidence="6" key="1">
    <citation type="submission" date="2022-10" db="EMBL/GenBank/DDBJ databases">
        <title>Hoeflea sp. J2-29, isolated from marine algae.</title>
        <authorList>
            <person name="Kristyanto S."/>
            <person name="Kim J.M."/>
            <person name="Jeon C.O."/>
        </authorList>
    </citation>
    <scope>NUCLEOTIDE SEQUENCE</scope>
    <source>
        <strain evidence="6">J2-29</strain>
    </source>
</reference>
<evidence type="ECO:0000256" key="1">
    <source>
        <dbReference type="ARBA" id="ARBA00009437"/>
    </source>
</evidence>
<dbReference type="SUPFAM" id="SSF53850">
    <property type="entry name" value="Periplasmic binding protein-like II"/>
    <property type="match status" value="1"/>
</dbReference>
<feature type="domain" description="HTH lysR-type" evidence="5">
    <location>
        <begin position="2"/>
        <end position="59"/>
    </location>
</feature>
<dbReference type="InterPro" id="IPR000847">
    <property type="entry name" value="LysR_HTH_N"/>
</dbReference>
<dbReference type="InterPro" id="IPR036388">
    <property type="entry name" value="WH-like_DNA-bd_sf"/>
</dbReference>
<dbReference type="PROSITE" id="PS50931">
    <property type="entry name" value="HTH_LYSR"/>
    <property type="match status" value="1"/>
</dbReference>
<dbReference type="SUPFAM" id="SSF46785">
    <property type="entry name" value="Winged helix' DNA-binding domain"/>
    <property type="match status" value="1"/>
</dbReference>
<comment type="caution">
    <text evidence="6">The sequence shown here is derived from an EMBL/GenBank/DDBJ whole genome shotgun (WGS) entry which is preliminary data.</text>
</comment>
<dbReference type="Pfam" id="PF03466">
    <property type="entry name" value="LysR_substrate"/>
    <property type="match status" value="1"/>
</dbReference>
<evidence type="ECO:0000313" key="6">
    <source>
        <dbReference type="EMBL" id="MCY0096438.1"/>
    </source>
</evidence>
<dbReference type="InterPro" id="IPR005119">
    <property type="entry name" value="LysR_subst-bd"/>
</dbReference>
<dbReference type="Pfam" id="PF00126">
    <property type="entry name" value="HTH_1"/>
    <property type="match status" value="1"/>
</dbReference>
<protein>
    <submittedName>
        <fullName evidence="6">LysR family transcriptional regulator</fullName>
    </submittedName>
</protein>
<evidence type="ECO:0000313" key="7">
    <source>
        <dbReference type="Proteomes" id="UP001081283"/>
    </source>
</evidence>
<dbReference type="CDD" id="cd05466">
    <property type="entry name" value="PBP2_LTTR_substrate"/>
    <property type="match status" value="1"/>
</dbReference>
<comment type="similarity">
    <text evidence="1">Belongs to the LysR transcriptional regulatory family.</text>
</comment>
<sequence>MLNSGWLDTFTTLCETGHFTRTAELRGMTQPGVSQHLRKLEDQVGHPLISRQGKGFSLTPAGEAVLAVGRLRRREEQSLMQSVSHDAPDIGEVSIGCSGSFAMLLYPGLLPLMQAAPKLTVRLEAMPRDGIIAAVLDRRLDLGIVGHRPDHPRLEATRLGVEELCLLLPAGEVPGDLSLADLDARGFIAHPDGFAYADDLFALNFPDEFRGADRLRVRAFVNQISQIPAPVAHGIGYTLLPRSGYDAYPQRDRLQIVGLPQGRSHELWLISGKGRQWPARIPPVARVIRQIAERLCSTSDAGT</sequence>
<evidence type="ECO:0000256" key="3">
    <source>
        <dbReference type="ARBA" id="ARBA00023125"/>
    </source>
</evidence>
<dbReference type="Gene3D" id="1.10.10.10">
    <property type="entry name" value="Winged helix-like DNA-binding domain superfamily/Winged helix DNA-binding domain"/>
    <property type="match status" value="1"/>
</dbReference>
<keyword evidence="2" id="KW-0805">Transcription regulation</keyword>
<dbReference type="InterPro" id="IPR036390">
    <property type="entry name" value="WH_DNA-bd_sf"/>
</dbReference>
<dbReference type="Proteomes" id="UP001081283">
    <property type="component" value="Unassembled WGS sequence"/>
</dbReference>
<dbReference type="Gene3D" id="3.40.190.10">
    <property type="entry name" value="Periplasmic binding protein-like II"/>
    <property type="match status" value="2"/>
</dbReference>
<dbReference type="PANTHER" id="PTHR30126">
    <property type="entry name" value="HTH-TYPE TRANSCRIPTIONAL REGULATOR"/>
    <property type="match status" value="1"/>
</dbReference>
<evidence type="ECO:0000256" key="4">
    <source>
        <dbReference type="ARBA" id="ARBA00023163"/>
    </source>
</evidence>
<evidence type="ECO:0000259" key="5">
    <source>
        <dbReference type="PROSITE" id="PS50931"/>
    </source>
</evidence>
<keyword evidence="4" id="KW-0804">Transcription</keyword>
<organism evidence="6 7">
    <name type="scientific">Hoeflea ulvae</name>
    <dbReference type="NCBI Taxonomy" id="2983764"/>
    <lineage>
        <taxon>Bacteria</taxon>
        <taxon>Pseudomonadati</taxon>
        <taxon>Pseudomonadota</taxon>
        <taxon>Alphaproteobacteria</taxon>
        <taxon>Hyphomicrobiales</taxon>
        <taxon>Rhizobiaceae</taxon>
        <taxon>Hoeflea</taxon>
    </lineage>
</organism>
<gene>
    <name evidence="6" type="ORF">OEG82_20840</name>
</gene>
<evidence type="ECO:0000256" key="2">
    <source>
        <dbReference type="ARBA" id="ARBA00023015"/>
    </source>
</evidence>
<dbReference type="PANTHER" id="PTHR30126:SF99">
    <property type="entry name" value="TRANSCRIPTIONAL REGULATOR LYSR FAMILY"/>
    <property type="match status" value="1"/>
</dbReference>
<dbReference type="RefSeq" id="WP_267614264.1">
    <property type="nucleotide sequence ID" value="NZ_JAOVZQ010000001.1"/>
</dbReference>
<name>A0ABT3YKS4_9HYPH</name>
<accession>A0ABT3YKS4</accession>
<dbReference type="EMBL" id="JAOVZQ010000001">
    <property type="protein sequence ID" value="MCY0096438.1"/>
    <property type="molecule type" value="Genomic_DNA"/>
</dbReference>
<keyword evidence="3" id="KW-0238">DNA-binding</keyword>
<proteinExistence type="inferred from homology"/>